<dbReference type="Proteomes" id="UP000030949">
    <property type="component" value="Unassembled WGS sequence"/>
</dbReference>
<dbReference type="GO" id="GO:0004519">
    <property type="term" value="F:endonuclease activity"/>
    <property type="evidence" value="ECO:0007669"/>
    <property type="project" value="InterPro"/>
</dbReference>
<dbReference type="OrthoDB" id="1395176at2"/>
<dbReference type="RefSeq" id="WP_039588948.1">
    <property type="nucleotide sequence ID" value="NZ_JQGJ02000004.1"/>
</dbReference>
<dbReference type="InterPro" id="IPR011335">
    <property type="entry name" value="Restrct_endonuc-II-like"/>
</dbReference>
<feature type="domain" description="Restriction endonuclease type IV Mrr" evidence="1">
    <location>
        <begin position="29"/>
        <end position="130"/>
    </location>
</feature>
<evidence type="ECO:0000259" key="1">
    <source>
        <dbReference type="Pfam" id="PF04471"/>
    </source>
</evidence>
<dbReference type="SUPFAM" id="SSF52980">
    <property type="entry name" value="Restriction endonuclease-like"/>
    <property type="match status" value="1"/>
</dbReference>
<dbReference type="GO" id="GO:0003677">
    <property type="term" value="F:DNA binding"/>
    <property type="evidence" value="ECO:0007669"/>
    <property type="project" value="InterPro"/>
</dbReference>
<reference evidence="3" key="1">
    <citation type="submission" date="2015-03" db="EMBL/GenBank/DDBJ databases">
        <title>Pseudomonas frederiksbergensis hydrocarbon degrader.</title>
        <authorList>
            <person name="Brown L.M."/>
            <person name="Ruiz O.N."/>
            <person name="Mueller S."/>
            <person name="Gunasekera T.S."/>
        </authorList>
    </citation>
    <scope>NUCLEOTIDE SEQUENCE [LARGE SCALE GENOMIC DNA]</scope>
    <source>
        <strain evidence="3">SI8</strain>
    </source>
</reference>
<dbReference type="EMBL" id="JQGJ01000002">
    <property type="protein sequence ID" value="KHK65880.1"/>
    <property type="molecule type" value="Genomic_DNA"/>
</dbReference>
<accession>A0A0B1Z5I5</accession>
<name>A0A0B1Z5I5_9PSED</name>
<evidence type="ECO:0000313" key="3">
    <source>
        <dbReference type="Proteomes" id="UP000030949"/>
    </source>
</evidence>
<dbReference type="Pfam" id="PF04471">
    <property type="entry name" value="Mrr_cat"/>
    <property type="match status" value="1"/>
</dbReference>
<dbReference type="AlphaFoldDB" id="A0A0B1Z5I5"/>
<gene>
    <name evidence="2" type="ORF">JZ00_03645</name>
</gene>
<dbReference type="InterPro" id="IPR007560">
    <property type="entry name" value="Restrct_endonuc_IV_Mrr"/>
</dbReference>
<dbReference type="GO" id="GO:0009307">
    <property type="term" value="P:DNA restriction-modification system"/>
    <property type="evidence" value="ECO:0007669"/>
    <property type="project" value="InterPro"/>
</dbReference>
<comment type="caution">
    <text evidence="2">The sequence shown here is derived from an EMBL/GenBank/DDBJ whole genome shotgun (WGS) entry which is preliminary data.</text>
</comment>
<proteinExistence type="predicted"/>
<protein>
    <recommendedName>
        <fullName evidence="1">Restriction endonuclease type IV Mrr domain-containing protein</fullName>
    </recommendedName>
</protein>
<sequence>MVQERSLRQWYTELSELAPDADAVAKRRRGYDFEKVLKGLLESEGLEPRSSYKSPGEQIDGSFYLDGGFLLLEAKWHADPIPASTLYQFKGKVDGKLVGTLGVFISMSGYSADAVDALIAGKSLNLILFTKEDMDAAIIQEIGFKQILKEKLRKAAEEGLAFYPIVTELVKASASEPVHIERAHYDRVTGKVLRNDTQPATPTDLIIVCESDTDREVLANIVQRLLSGSKSTKKIEIISALGKISVPRIANSLLMANPEVRVLTVVDSDNDVAGSQLLLSNNIEPTNWAPIIIDPQIEEWLGLSEEEMRRLRRASRLNRSLQAVEQLDLDQLRKTAPVFDAFCREVLSA</sequence>
<evidence type="ECO:0000313" key="2">
    <source>
        <dbReference type="EMBL" id="KHK65880.1"/>
    </source>
</evidence>
<organism evidence="2 3">
    <name type="scientific">Pseudomonas frederiksbergensis</name>
    <dbReference type="NCBI Taxonomy" id="104087"/>
    <lineage>
        <taxon>Bacteria</taxon>
        <taxon>Pseudomonadati</taxon>
        <taxon>Pseudomonadota</taxon>
        <taxon>Gammaproteobacteria</taxon>
        <taxon>Pseudomonadales</taxon>
        <taxon>Pseudomonadaceae</taxon>
        <taxon>Pseudomonas</taxon>
    </lineage>
</organism>